<accession>A0A7J5YLR6</accession>
<sequence length="135" mass="14678">MASAFLCGPAVFCRAGSVFGVLLLCSPWESCAHKSVDSHKPRPQSSSAALSCRQTASEIIVSLQITSSSKRHSRATTHIWTAAPSEEMVLTAKELHYQLHLLMPINRRRGRSVARRLEDVFEALMCPSSPAAGVT</sequence>
<comment type="caution">
    <text evidence="2">The sequence shown here is derived from an EMBL/GenBank/DDBJ whole genome shotgun (WGS) entry which is preliminary data.</text>
</comment>
<evidence type="ECO:0000256" key="1">
    <source>
        <dbReference type="SAM" id="SignalP"/>
    </source>
</evidence>
<name>A0A7J5YLR6_DISMA</name>
<evidence type="ECO:0000313" key="3">
    <source>
        <dbReference type="Proteomes" id="UP000518266"/>
    </source>
</evidence>
<organism evidence="2 3">
    <name type="scientific">Dissostichus mawsoni</name>
    <name type="common">Antarctic cod</name>
    <dbReference type="NCBI Taxonomy" id="36200"/>
    <lineage>
        <taxon>Eukaryota</taxon>
        <taxon>Metazoa</taxon>
        <taxon>Chordata</taxon>
        <taxon>Craniata</taxon>
        <taxon>Vertebrata</taxon>
        <taxon>Euteleostomi</taxon>
        <taxon>Actinopterygii</taxon>
        <taxon>Neopterygii</taxon>
        <taxon>Teleostei</taxon>
        <taxon>Neoteleostei</taxon>
        <taxon>Acanthomorphata</taxon>
        <taxon>Eupercaria</taxon>
        <taxon>Perciformes</taxon>
        <taxon>Notothenioidei</taxon>
        <taxon>Nototheniidae</taxon>
        <taxon>Dissostichus</taxon>
    </lineage>
</organism>
<protein>
    <recommendedName>
        <fullName evidence="4">Secreted protein</fullName>
    </recommendedName>
</protein>
<keyword evidence="1" id="KW-0732">Signal</keyword>
<dbReference type="AlphaFoldDB" id="A0A7J5YLR6"/>
<evidence type="ECO:0000313" key="2">
    <source>
        <dbReference type="EMBL" id="KAF3849248.1"/>
    </source>
</evidence>
<feature type="signal peptide" evidence="1">
    <location>
        <begin position="1"/>
        <end position="20"/>
    </location>
</feature>
<proteinExistence type="predicted"/>
<gene>
    <name evidence="2" type="ORF">F7725_015745</name>
</gene>
<dbReference type="EMBL" id="JAAKFY010000012">
    <property type="protein sequence ID" value="KAF3849248.1"/>
    <property type="molecule type" value="Genomic_DNA"/>
</dbReference>
<keyword evidence="3" id="KW-1185">Reference proteome</keyword>
<reference evidence="2 3" key="1">
    <citation type="submission" date="2020-03" db="EMBL/GenBank/DDBJ databases">
        <title>Dissostichus mawsoni Genome sequencing and assembly.</title>
        <authorList>
            <person name="Park H."/>
        </authorList>
    </citation>
    <scope>NUCLEOTIDE SEQUENCE [LARGE SCALE GENOMIC DNA]</scope>
    <source>
        <strain evidence="2">DM0001</strain>
        <tissue evidence="2">Muscle</tissue>
    </source>
</reference>
<evidence type="ECO:0008006" key="4">
    <source>
        <dbReference type="Google" id="ProtNLM"/>
    </source>
</evidence>
<dbReference type="Proteomes" id="UP000518266">
    <property type="component" value="Unassembled WGS sequence"/>
</dbReference>
<feature type="chain" id="PRO_5029620636" description="Secreted protein" evidence="1">
    <location>
        <begin position="21"/>
        <end position="135"/>
    </location>
</feature>